<dbReference type="GO" id="GO:0016829">
    <property type="term" value="F:lyase activity"/>
    <property type="evidence" value="ECO:0007669"/>
    <property type="project" value="UniProtKB-KW"/>
</dbReference>
<gene>
    <name evidence="4" type="ORF">LY02_02350</name>
</gene>
<organism evidence="4 5">
    <name type="scientific">Nonlabens ulvanivorans</name>
    <name type="common">Persicivirga ulvanivorans</name>
    <dbReference type="NCBI Taxonomy" id="906888"/>
    <lineage>
        <taxon>Bacteria</taxon>
        <taxon>Pseudomonadati</taxon>
        <taxon>Bacteroidota</taxon>
        <taxon>Flavobacteriia</taxon>
        <taxon>Flavobacteriales</taxon>
        <taxon>Flavobacteriaceae</taxon>
        <taxon>Nonlabens</taxon>
    </lineage>
</organism>
<evidence type="ECO:0000313" key="4">
    <source>
        <dbReference type="EMBL" id="PRX13289.1"/>
    </source>
</evidence>
<feature type="domain" description="Alginate lyase" evidence="3">
    <location>
        <begin position="87"/>
        <end position="366"/>
    </location>
</feature>
<comment type="caution">
    <text evidence="4">The sequence shown here is derived from an EMBL/GenBank/DDBJ whole genome shotgun (WGS) entry which is preliminary data.</text>
</comment>
<dbReference type="Gene3D" id="1.50.10.100">
    <property type="entry name" value="Chondroitin AC/alginate lyase"/>
    <property type="match status" value="1"/>
</dbReference>
<keyword evidence="5" id="KW-1185">Reference proteome</keyword>
<dbReference type="InterPro" id="IPR008929">
    <property type="entry name" value="Chondroitin_lyas"/>
</dbReference>
<dbReference type="InterPro" id="IPR008397">
    <property type="entry name" value="Alginate_lyase_dom"/>
</dbReference>
<evidence type="ECO:0000313" key="5">
    <source>
        <dbReference type="Proteomes" id="UP000239997"/>
    </source>
</evidence>
<dbReference type="Proteomes" id="UP000239997">
    <property type="component" value="Unassembled WGS sequence"/>
</dbReference>
<keyword evidence="2 4" id="KW-0456">Lyase</keyword>
<reference evidence="4 5" key="1">
    <citation type="submission" date="2018-03" db="EMBL/GenBank/DDBJ databases">
        <title>Genomic Encyclopedia of Archaeal and Bacterial Type Strains, Phase II (KMG-II): from individual species to whole genera.</title>
        <authorList>
            <person name="Goeker M."/>
        </authorList>
    </citation>
    <scope>NUCLEOTIDE SEQUENCE [LARGE SCALE GENOMIC DNA]</scope>
    <source>
        <strain evidence="4 5">DSM 22727</strain>
    </source>
</reference>
<evidence type="ECO:0000256" key="1">
    <source>
        <dbReference type="ARBA" id="ARBA00022729"/>
    </source>
</evidence>
<dbReference type="EMBL" id="PVNA01000004">
    <property type="protein sequence ID" value="PRX13289.1"/>
    <property type="molecule type" value="Genomic_DNA"/>
</dbReference>
<proteinExistence type="predicted"/>
<evidence type="ECO:0000256" key="2">
    <source>
        <dbReference type="ARBA" id="ARBA00023239"/>
    </source>
</evidence>
<accession>A0ABX5E3Q1</accession>
<protein>
    <submittedName>
        <fullName evidence="4">Alginate lyase</fullName>
    </submittedName>
</protein>
<keyword evidence="1" id="KW-0732">Signal</keyword>
<dbReference type="Pfam" id="PF05426">
    <property type="entry name" value="Alginate_lyase"/>
    <property type="match status" value="1"/>
</dbReference>
<evidence type="ECO:0000259" key="3">
    <source>
        <dbReference type="Pfam" id="PF05426"/>
    </source>
</evidence>
<dbReference type="SUPFAM" id="SSF48230">
    <property type="entry name" value="Chondroitin AC/alginate lyase"/>
    <property type="match status" value="1"/>
</dbReference>
<sequence length="406" mass="47200">MLTNNRFKNSILVTKTIMIKRVLLLLVLLHYSITQAQIEQRLTYTTVFQELESKKSLIKIGNEKAVLEYQQLILKADSLLKTELFSVTHKTGIPPSGDKHDYMSIGPYWWPNPETDDGLPYIRKDGEINPEARNNYTDFVENDNFLRAIKDLSNAYYLSDNISYAHKALELIKVWFLDEDTKMNPHLNYAQSIPGKNDGRCFGIIEFGEVIDVVKFLELAKDRNLLDKKTEDGMFHWLTDYSNWLQNSKLGIEESTRKNNHGTHYDVQLLNILLYLKRLEDVKTHLSTITKSRIFSQIEPDGSQPLELKRTKSFSYSVMNLHGFLKLARLGQKVDVDLWDTISKDGRSIKKGYQFMVPFLTDEKKWEYKQIIDKTTAEEKLISDLNYISTYLKDSSFDAVIEQLNQ</sequence>
<name>A0ABX5E3Q1_NONUL</name>